<keyword evidence="9 18" id="KW-0436">Ligase</keyword>
<dbReference type="GO" id="GO:0046872">
    <property type="term" value="F:metal ion binding"/>
    <property type="evidence" value="ECO:0007669"/>
    <property type="project" value="UniProtKB-KW"/>
</dbReference>
<comment type="pathway">
    <text evidence="3">Cofactor biosynthesis; tetrahydrofolylpolyglutamate biosynthesis.</text>
</comment>
<dbReference type="SUPFAM" id="SSF53244">
    <property type="entry name" value="MurD-like peptide ligases, peptide-binding domain"/>
    <property type="match status" value="1"/>
</dbReference>
<dbReference type="GO" id="GO:0008841">
    <property type="term" value="F:dihydrofolate synthase activity"/>
    <property type="evidence" value="ECO:0007669"/>
    <property type="project" value="UniProtKB-EC"/>
</dbReference>
<dbReference type="PANTHER" id="PTHR11136:SF0">
    <property type="entry name" value="DIHYDROFOLATE SYNTHETASE-RELATED"/>
    <property type="match status" value="1"/>
</dbReference>
<dbReference type="Gene3D" id="3.90.190.20">
    <property type="entry name" value="Mur ligase, C-terminal domain"/>
    <property type="match status" value="1"/>
</dbReference>
<dbReference type="PIRSF" id="PIRSF001563">
    <property type="entry name" value="Folylpolyglu_synth"/>
    <property type="match status" value="1"/>
</dbReference>
<dbReference type="AlphaFoldDB" id="A0A7X2M1E3"/>
<dbReference type="InterPro" id="IPR013221">
    <property type="entry name" value="Mur_ligase_cen"/>
</dbReference>
<evidence type="ECO:0000256" key="5">
    <source>
        <dbReference type="ARBA" id="ARBA00011245"/>
    </source>
</evidence>
<evidence type="ECO:0000256" key="7">
    <source>
        <dbReference type="ARBA" id="ARBA00013025"/>
    </source>
</evidence>
<dbReference type="InterPro" id="IPR001645">
    <property type="entry name" value="Folylpolyglutamate_synth"/>
</dbReference>
<evidence type="ECO:0000259" key="19">
    <source>
        <dbReference type="Pfam" id="PF02875"/>
    </source>
</evidence>
<dbReference type="PANTHER" id="PTHR11136">
    <property type="entry name" value="FOLYLPOLYGLUTAMATE SYNTHASE-RELATED"/>
    <property type="match status" value="1"/>
</dbReference>
<proteinExistence type="inferred from homology"/>
<feature type="domain" description="Mur ligase central" evidence="20">
    <location>
        <begin position="59"/>
        <end position="286"/>
    </location>
</feature>
<name>A0A7X2M1E3_9BACI</name>
<keyword evidence="12 18" id="KW-0067">ATP-binding</keyword>
<dbReference type="GO" id="GO:0046656">
    <property type="term" value="P:folic acid biosynthetic process"/>
    <property type="evidence" value="ECO:0007669"/>
    <property type="project" value="UniProtKB-KW"/>
</dbReference>
<keyword evidence="22" id="KW-1185">Reference proteome</keyword>
<dbReference type="Proteomes" id="UP000448867">
    <property type="component" value="Unassembled WGS sequence"/>
</dbReference>
<sequence>MPPYFYKKRKRGAVSMNYSQAVNWIHSRLKFGIKPGLERMEWLMNQLGRPHTNILVVHIAGTNGKGSTLSFMRSILQEAGYSVGTFTSPYIETFNERISMNGIPVSDSEIAQLAAVMRPLVEKMEEELEESPTEFEVITAMAFYYFGSVNKPDVLLLETGLGGRLDSTNIAEPAVSVITNVGYDHMNILGDTISEIAAEKAGIIKKGIPVVTAAENREALTVIRQFAAKQQAPLYELGNHFSAAAKSRGEYGEIFDYAAPSLQLTSLMTNMKGRHQVKNAALAIAALEVLPLSLSEKEIREGIRQSSWSGRFEEIISTPKVIVDGAHNTEGINSLIDTVQRYYGDKIVHMIFSALKDKPYQEMISLLSEASDSITFTSFDFPRAETAENLFKAAKVQHKSFEEDWKKLLLQKMETMREDDVLIVTGSLYFISEVRNYCRKNFLEK</sequence>
<evidence type="ECO:0000256" key="11">
    <source>
        <dbReference type="ARBA" id="ARBA00022741"/>
    </source>
</evidence>
<feature type="domain" description="Mur ligase C-terminal" evidence="19">
    <location>
        <begin position="310"/>
        <end position="427"/>
    </location>
</feature>
<organism evidence="21 22">
    <name type="scientific">Metabacillus lacus</name>
    <dbReference type="NCBI Taxonomy" id="1983721"/>
    <lineage>
        <taxon>Bacteria</taxon>
        <taxon>Bacillati</taxon>
        <taxon>Bacillota</taxon>
        <taxon>Bacilli</taxon>
        <taxon>Bacillales</taxon>
        <taxon>Bacillaceae</taxon>
        <taxon>Metabacillus</taxon>
    </lineage>
</organism>
<evidence type="ECO:0000256" key="9">
    <source>
        <dbReference type="ARBA" id="ARBA00022598"/>
    </source>
</evidence>
<evidence type="ECO:0000256" key="16">
    <source>
        <dbReference type="ARBA" id="ARBA00047493"/>
    </source>
</evidence>
<dbReference type="EC" id="6.3.2.12" evidence="6"/>
<dbReference type="SUPFAM" id="SSF53623">
    <property type="entry name" value="MurD-like peptide ligases, catalytic domain"/>
    <property type="match status" value="1"/>
</dbReference>
<dbReference type="FunFam" id="3.40.1190.10:FF:000004">
    <property type="entry name" value="Dihydrofolate synthase/folylpolyglutamate synthase"/>
    <property type="match status" value="1"/>
</dbReference>
<evidence type="ECO:0000313" key="21">
    <source>
        <dbReference type="EMBL" id="MRX74164.1"/>
    </source>
</evidence>
<evidence type="ECO:0000256" key="1">
    <source>
        <dbReference type="ARBA" id="ARBA00001946"/>
    </source>
</evidence>
<comment type="pathway">
    <text evidence="2">Cofactor biosynthesis; tetrahydrofolate biosynthesis; 7,8-dihydrofolate from 2-amino-4-hydroxy-6-hydroxymethyl-7,8-dihydropteridine diphosphate and 4-aminobenzoate: step 2/2.</text>
</comment>
<comment type="caution">
    <text evidence="21">The sequence shown here is derived from an EMBL/GenBank/DDBJ whole genome shotgun (WGS) entry which is preliminary data.</text>
</comment>
<accession>A0A7X2M1E3</accession>
<reference evidence="21 22" key="1">
    <citation type="submission" date="2019-11" db="EMBL/GenBank/DDBJ databases">
        <title>Bacillus lacus genome.</title>
        <authorList>
            <person name="Allen C.J."/>
            <person name="Newman J.D."/>
        </authorList>
    </citation>
    <scope>NUCLEOTIDE SEQUENCE [LARGE SCALE GENOMIC DNA]</scope>
    <source>
        <strain evidence="21 22">KCTC 33946</strain>
    </source>
</reference>
<dbReference type="Gene3D" id="3.40.1190.10">
    <property type="entry name" value="Mur-like, catalytic domain"/>
    <property type="match status" value="1"/>
</dbReference>
<protein>
    <recommendedName>
        <fullName evidence="8">Dihydrofolate synthase/folylpolyglutamate synthase</fullName>
        <ecNumber evidence="6">6.3.2.12</ecNumber>
        <ecNumber evidence="7">6.3.2.17</ecNumber>
    </recommendedName>
    <alternativeName>
        <fullName evidence="15">Tetrahydrofolylpolyglutamate synthase</fullName>
    </alternativeName>
</protein>
<dbReference type="InterPro" id="IPR004101">
    <property type="entry name" value="Mur_ligase_C"/>
</dbReference>
<keyword evidence="14" id="KW-0289">Folate biosynthesis</keyword>
<keyword evidence="11 18" id="KW-0547">Nucleotide-binding</keyword>
<evidence type="ECO:0000256" key="17">
    <source>
        <dbReference type="ARBA" id="ARBA00049161"/>
    </source>
</evidence>
<evidence type="ECO:0000256" key="3">
    <source>
        <dbReference type="ARBA" id="ARBA00005150"/>
    </source>
</evidence>
<evidence type="ECO:0000259" key="20">
    <source>
        <dbReference type="Pfam" id="PF08245"/>
    </source>
</evidence>
<dbReference type="GO" id="GO:0005524">
    <property type="term" value="F:ATP binding"/>
    <property type="evidence" value="ECO:0007669"/>
    <property type="project" value="UniProtKB-KW"/>
</dbReference>
<dbReference type="GO" id="GO:0005737">
    <property type="term" value="C:cytoplasm"/>
    <property type="evidence" value="ECO:0007669"/>
    <property type="project" value="TreeGrafter"/>
</dbReference>
<dbReference type="EC" id="6.3.2.17" evidence="7"/>
<gene>
    <name evidence="21" type="ORF">GJU40_18750</name>
</gene>
<dbReference type="Pfam" id="PF02875">
    <property type="entry name" value="Mur_ligase_C"/>
    <property type="match status" value="1"/>
</dbReference>
<comment type="catalytic activity">
    <reaction evidence="17">
        <text>7,8-dihydropteroate + L-glutamate + ATP = 7,8-dihydrofolate + ADP + phosphate + H(+)</text>
        <dbReference type="Rhea" id="RHEA:23584"/>
        <dbReference type="ChEBI" id="CHEBI:15378"/>
        <dbReference type="ChEBI" id="CHEBI:17839"/>
        <dbReference type="ChEBI" id="CHEBI:29985"/>
        <dbReference type="ChEBI" id="CHEBI:30616"/>
        <dbReference type="ChEBI" id="CHEBI:43474"/>
        <dbReference type="ChEBI" id="CHEBI:57451"/>
        <dbReference type="ChEBI" id="CHEBI:456216"/>
        <dbReference type="EC" id="6.3.2.12"/>
    </reaction>
</comment>
<dbReference type="Pfam" id="PF08245">
    <property type="entry name" value="Mur_ligase_M"/>
    <property type="match status" value="1"/>
</dbReference>
<evidence type="ECO:0000256" key="2">
    <source>
        <dbReference type="ARBA" id="ARBA00004799"/>
    </source>
</evidence>
<evidence type="ECO:0000313" key="22">
    <source>
        <dbReference type="Proteomes" id="UP000448867"/>
    </source>
</evidence>
<dbReference type="GO" id="GO:0004326">
    <property type="term" value="F:tetrahydrofolylpolyglutamate synthase activity"/>
    <property type="evidence" value="ECO:0007669"/>
    <property type="project" value="UniProtKB-EC"/>
</dbReference>
<evidence type="ECO:0000256" key="13">
    <source>
        <dbReference type="ARBA" id="ARBA00022842"/>
    </source>
</evidence>
<evidence type="ECO:0000256" key="12">
    <source>
        <dbReference type="ARBA" id="ARBA00022840"/>
    </source>
</evidence>
<keyword evidence="13" id="KW-0460">Magnesium</keyword>
<dbReference type="PROSITE" id="PS01011">
    <property type="entry name" value="FOLYLPOLYGLU_SYNT_1"/>
    <property type="match status" value="1"/>
</dbReference>
<dbReference type="OrthoDB" id="9809356at2"/>
<comment type="subunit">
    <text evidence="5">Monomer.</text>
</comment>
<comment type="similarity">
    <text evidence="4 18">Belongs to the folylpolyglutamate synthase family.</text>
</comment>
<dbReference type="NCBIfam" id="TIGR01499">
    <property type="entry name" value="folC"/>
    <property type="match status" value="1"/>
</dbReference>
<evidence type="ECO:0000256" key="15">
    <source>
        <dbReference type="ARBA" id="ARBA00030592"/>
    </source>
</evidence>
<dbReference type="InterPro" id="IPR036615">
    <property type="entry name" value="Mur_ligase_C_dom_sf"/>
</dbReference>
<evidence type="ECO:0000256" key="6">
    <source>
        <dbReference type="ARBA" id="ARBA00013023"/>
    </source>
</evidence>
<evidence type="ECO:0000256" key="10">
    <source>
        <dbReference type="ARBA" id="ARBA00022723"/>
    </source>
</evidence>
<dbReference type="InterPro" id="IPR036565">
    <property type="entry name" value="Mur-like_cat_sf"/>
</dbReference>
<comment type="cofactor">
    <cofactor evidence="1">
        <name>Mg(2+)</name>
        <dbReference type="ChEBI" id="CHEBI:18420"/>
    </cofactor>
</comment>
<dbReference type="InterPro" id="IPR018109">
    <property type="entry name" value="Folylpolyglutamate_synth_CS"/>
</dbReference>
<evidence type="ECO:0000256" key="4">
    <source>
        <dbReference type="ARBA" id="ARBA00008276"/>
    </source>
</evidence>
<evidence type="ECO:0000256" key="8">
    <source>
        <dbReference type="ARBA" id="ARBA00019357"/>
    </source>
</evidence>
<evidence type="ECO:0000256" key="18">
    <source>
        <dbReference type="PIRNR" id="PIRNR001563"/>
    </source>
</evidence>
<dbReference type="EMBL" id="WKKI01000065">
    <property type="protein sequence ID" value="MRX74164.1"/>
    <property type="molecule type" value="Genomic_DNA"/>
</dbReference>
<comment type="catalytic activity">
    <reaction evidence="16">
        <text>(6S)-5,6,7,8-tetrahydrofolyl-(gamma-L-Glu)(n) + L-glutamate + ATP = (6S)-5,6,7,8-tetrahydrofolyl-(gamma-L-Glu)(n+1) + ADP + phosphate + H(+)</text>
        <dbReference type="Rhea" id="RHEA:10580"/>
        <dbReference type="Rhea" id="RHEA-COMP:14738"/>
        <dbReference type="Rhea" id="RHEA-COMP:14740"/>
        <dbReference type="ChEBI" id="CHEBI:15378"/>
        <dbReference type="ChEBI" id="CHEBI:29985"/>
        <dbReference type="ChEBI" id="CHEBI:30616"/>
        <dbReference type="ChEBI" id="CHEBI:43474"/>
        <dbReference type="ChEBI" id="CHEBI:141005"/>
        <dbReference type="ChEBI" id="CHEBI:456216"/>
        <dbReference type="EC" id="6.3.2.17"/>
    </reaction>
</comment>
<evidence type="ECO:0000256" key="14">
    <source>
        <dbReference type="ARBA" id="ARBA00022909"/>
    </source>
</evidence>
<keyword evidence="10" id="KW-0479">Metal-binding</keyword>